<dbReference type="PANTHER" id="PTHR33799:SF1">
    <property type="entry name" value="PTS SYSTEM MANNOSE-SPECIFIC EIIAB COMPONENT-RELATED"/>
    <property type="match status" value="1"/>
</dbReference>
<proteinExistence type="predicted"/>
<accession>A0A7H9EMG9</accession>
<dbReference type="GO" id="GO:0016020">
    <property type="term" value="C:membrane"/>
    <property type="evidence" value="ECO:0007669"/>
    <property type="project" value="InterPro"/>
</dbReference>
<dbReference type="GO" id="GO:0016740">
    <property type="term" value="F:transferase activity"/>
    <property type="evidence" value="ECO:0007669"/>
    <property type="project" value="UniProtKB-KW"/>
</dbReference>
<evidence type="ECO:0000259" key="2">
    <source>
        <dbReference type="PROSITE" id="PS51096"/>
    </source>
</evidence>
<dbReference type="KEGG" id="lsw:GTO87_07795"/>
<protein>
    <submittedName>
        <fullName evidence="3">PTS N-acetylglucosamine transporter subunit IIBC</fullName>
    </submittedName>
</protein>
<feature type="domain" description="PTS EIIA type-4" evidence="2">
    <location>
        <begin position="1"/>
        <end position="123"/>
    </location>
</feature>
<dbReference type="Pfam" id="PF03610">
    <property type="entry name" value="EIIA-man"/>
    <property type="match status" value="1"/>
</dbReference>
<sequence length="140" mass="15323">MRKVIFASHHTLAAGMKDTVEYIIPNAPEITAISAYLDNVPVEEAIKKVLNGVGPDDEVLVFTDLLSGSVNQGFIPYLNQPNIHVITGMNLPVIMAVLLGTMGQKITPELIQKSITDARTQLVYVNDYLQAQAEADEEDE</sequence>
<evidence type="ECO:0000256" key="1">
    <source>
        <dbReference type="ARBA" id="ARBA00022679"/>
    </source>
</evidence>
<gene>
    <name evidence="3" type="ORF">GTO87_07795</name>
</gene>
<dbReference type="InterPro" id="IPR004701">
    <property type="entry name" value="PTS_EIIA_man-typ"/>
</dbReference>
<dbReference type="SUPFAM" id="SSF53062">
    <property type="entry name" value="PTS system fructose IIA component-like"/>
    <property type="match status" value="1"/>
</dbReference>
<dbReference type="Gene3D" id="3.40.50.510">
    <property type="entry name" value="Phosphotransferase system, mannose-type IIA component"/>
    <property type="match status" value="1"/>
</dbReference>
<organism evidence="3 4">
    <name type="scientific">Ligilactobacillus saerimneri</name>
    <dbReference type="NCBI Taxonomy" id="228229"/>
    <lineage>
        <taxon>Bacteria</taxon>
        <taxon>Bacillati</taxon>
        <taxon>Bacillota</taxon>
        <taxon>Bacilli</taxon>
        <taxon>Lactobacillales</taxon>
        <taxon>Lactobacillaceae</taxon>
        <taxon>Ligilactobacillus</taxon>
    </lineage>
</organism>
<evidence type="ECO:0000313" key="3">
    <source>
        <dbReference type="EMBL" id="QLL78492.1"/>
    </source>
</evidence>
<dbReference type="AlphaFoldDB" id="A0A7H9EMG9"/>
<dbReference type="EMBL" id="CP047418">
    <property type="protein sequence ID" value="QLL78492.1"/>
    <property type="molecule type" value="Genomic_DNA"/>
</dbReference>
<dbReference type="GO" id="GO:0009401">
    <property type="term" value="P:phosphoenolpyruvate-dependent sugar phosphotransferase system"/>
    <property type="evidence" value="ECO:0007669"/>
    <property type="project" value="InterPro"/>
</dbReference>
<evidence type="ECO:0000313" key="4">
    <source>
        <dbReference type="Proteomes" id="UP000510886"/>
    </source>
</evidence>
<keyword evidence="1" id="KW-0808">Transferase</keyword>
<dbReference type="PANTHER" id="PTHR33799">
    <property type="entry name" value="PTS PERMEASE-RELATED-RELATED"/>
    <property type="match status" value="1"/>
</dbReference>
<dbReference type="InterPro" id="IPR051471">
    <property type="entry name" value="Bacterial_PTS_sugar_comp"/>
</dbReference>
<name>A0A7H9EMG9_9LACO</name>
<dbReference type="InterPro" id="IPR036662">
    <property type="entry name" value="PTS_EIIA_man-typ_sf"/>
</dbReference>
<reference evidence="3 4" key="1">
    <citation type="submission" date="2020-01" db="EMBL/GenBank/DDBJ databases">
        <title>Complete and circular genome sequences of six lactobacillus isolates from horses.</title>
        <authorList>
            <person name="Hassan H.M."/>
        </authorList>
    </citation>
    <scope>NUCLEOTIDE SEQUENCE [LARGE SCALE GENOMIC DNA]</scope>
    <source>
        <strain evidence="3 4">1A</strain>
    </source>
</reference>
<dbReference type="Proteomes" id="UP000510886">
    <property type="component" value="Chromosome"/>
</dbReference>
<dbReference type="RefSeq" id="WP_180848683.1">
    <property type="nucleotide sequence ID" value="NZ_CP047418.1"/>
</dbReference>
<dbReference type="PROSITE" id="PS51096">
    <property type="entry name" value="PTS_EIIA_TYPE_4"/>
    <property type="match status" value="1"/>
</dbReference>